<feature type="domain" description="Response regulatory" evidence="2">
    <location>
        <begin position="4"/>
        <end position="117"/>
    </location>
</feature>
<dbReference type="SUPFAM" id="SSF52172">
    <property type="entry name" value="CheY-like"/>
    <property type="match status" value="1"/>
</dbReference>
<evidence type="ECO:0000313" key="4">
    <source>
        <dbReference type="EMBL" id="UYQ95817.1"/>
    </source>
</evidence>
<sequence>MMIKCVLVDDEPRNLSLLKKMLNQYCPDITVSGKAETLDEAVDVIATVRPQLVFLDIEMHTGNAFDLLDRLSPVNFEVILVTAHDHYAVKGFKYNALDFILKPIEIDDLRRAVSKAEKRIREQDIGNRLNELIPQLRPDKPLGKIALRDKEGFTLYAFEEILYCSAEGAYTRFGFQKGSSLLVSGSLKEFEAQLPSETFCRIHDSHLVNLNHVRKYHNGKGGSVEMTDGRVLEVSVRKKAEFLARLK</sequence>
<dbReference type="PANTHER" id="PTHR37299:SF1">
    <property type="entry name" value="STAGE 0 SPORULATION PROTEIN A HOMOLOG"/>
    <property type="match status" value="1"/>
</dbReference>
<dbReference type="Proteomes" id="UP001162741">
    <property type="component" value="Chromosome"/>
</dbReference>
<dbReference type="RefSeq" id="WP_264283494.1">
    <property type="nucleotide sequence ID" value="NZ_CP107006.1"/>
</dbReference>
<dbReference type="InterPro" id="IPR001789">
    <property type="entry name" value="Sig_transdc_resp-reg_receiver"/>
</dbReference>
<reference evidence="4" key="1">
    <citation type="submission" date="2022-10" db="EMBL/GenBank/DDBJ databases">
        <title>Chitinophaga sp. nov., isolated from soil.</title>
        <authorList>
            <person name="Jeon C.O."/>
        </authorList>
    </citation>
    <scope>NUCLEOTIDE SEQUENCE</scope>
    <source>
        <strain evidence="4">R8</strain>
    </source>
</reference>
<accession>A0ABY6J887</accession>
<dbReference type="Pfam" id="PF04397">
    <property type="entry name" value="LytTR"/>
    <property type="match status" value="1"/>
</dbReference>
<dbReference type="PROSITE" id="PS50930">
    <property type="entry name" value="HTH_LYTTR"/>
    <property type="match status" value="1"/>
</dbReference>
<feature type="modified residue" description="4-aspartylphosphate" evidence="1">
    <location>
        <position position="56"/>
    </location>
</feature>
<keyword evidence="4" id="KW-0238">DNA-binding</keyword>
<dbReference type="GO" id="GO:0003677">
    <property type="term" value="F:DNA binding"/>
    <property type="evidence" value="ECO:0007669"/>
    <property type="project" value="UniProtKB-KW"/>
</dbReference>
<evidence type="ECO:0000313" key="5">
    <source>
        <dbReference type="Proteomes" id="UP001162741"/>
    </source>
</evidence>
<dbReference type="Gene3D" id="3.40.50.2300">
    <property type="match status" value="1"/>
</dbReference>
<dbReference type="PROSITE" id="PS50110">
    <property type="entry name" value="RESPONSE_REGULATORY"/>
    <property type="match status" value="1"/>
</dbReference>
<evidence type="ECO:0000259" key="2">
    <source>
        <dbReference type="PROSITE" id="PS50110"/>
    </source>
</evidence>
<dbReference type="Pfam" id="PF00072">
    <property type="entry name" value="Response_reg"/>
    <property type="match status" value="1"/>
</dbReference>
<dbReference type="EMBL" id="CP107006">
    <property type="protein sequence ID" value="UYQ95817.1"/>
    <property type="molecule type" value="Genomic_DNA"/>
</dbReference>
<organism evidence="4 5">
    <name type="scientific">Chitinophaga horti</name>
    <dbReference type="NCBI Taxonomy" id="2920382"/>
    <lineage>
        <taxon>Bacteria</taxon>
        <taxon>Pseudomonadati</taxon>
        <taxon>Bacteroidota</taxon>
        <taxon>Chitinophagia</taxon>
        <taxon>Chitinophagales</taxon>
        <taxon>Chitinophagaceae</taxon>
        <taxon>Chitinophaga</taxon>
    </lineage>
</organism>
<feature type="domain" description="HTH LytTR-type" evidence="3">
    <location>
        <begin position="145"/>
        <end position="247"/>
    </location>
</feature>
<dbReference type="InterPro" id="IPR011006">
    <property type="entry name" value="CheY-like_superfamily"/>
</dbReference>
<dbReference type="Gene3D" id="2.40.50.1020">
    <property type="entry name" value="LytTr DNA-binding domain"/>
    <property type="match status" value="1"/>
</dbReference>
<keyword evidence="1" id="KW-0597">Phosphoprotein</keyword>
<dbReference type="SMART" id="SM00850">
    <property type="entry name" value="LytTR"/>
    <property type="match status" value="1"/>
</dbReference>
<dbReference type="InterPro" id="IPR007492">
    <property type="entry name" value="LytTR_DNA-bd_dom"/>
</dbReference>
<evidence type="ECO:0000259" key="3">
    <source>
        <dbReference type="PROSITE" id="PS50930"/>
    </source>
</evidence>
<name>A0ABY6J887_9BACT</name>
<dbReference type="InterPro" id="IPR046947">
    <property type="entry name" value="LytR-like"/>
</dbReference>
<dbReference type="PANTHER" id="PTHR37299">
    <property type="entry name" value="TRANSCRIPTIONAL REGULATOR-RELATED"/>
    <property type="match status" value="1"/>
</dbReference>
<gene>
    <name evidence="4" type="ORF">MKQ68_11965</name>
</gene>
<proteinExistence type="predicted"/>
<keyword evidence="5" id="KW-1185">Reference proteome</keyword>
<protein>
    <submittedName>
        <fullName evidence="4">LytTR family DNA-binding domain-containing protein</fullName>
    </submittedName>
</protein>
<dbReference type="SMART" id="SM00448">
    <property type="entry name" value="REC"/>
    <property type="match status" value="1"/>
</dbReference>
<evidence type="ECO:0000256" key="1">
    <source>
        <dbReference type="PROSITE-ProRule" id="PRU00169"/>
    </source>
</evidence>